<feature type="region of interest" description="Disordered" evidence="1">
    <location>
        <begin position="39"/>
        <end position="233"/>
    </location>
</feature>
<sequence length="233" mass="25388">MKGVLKGFKYISNIFDEEEEDDAFQIGLPTDVKHVAHVGMDGPSTGSPGWMKDFSSERPKSAPLDNTGEPLDTTGYKTSTETELSRVPARRRHHSVDSVAFENSDKVPKSKGTRKHHKKTNSDGTVIKSNRPRRNHKKESLSDQEGSKGDVPESTSPPRKLPDIPKKSRRKKVQDEINKIASKAIPKASSSDGVDNPPPPTTTTTENTGSVGTDSTTIICDGESCQIARKPSP</sequence>
<feature type="compositionally biased region" description="Basic residues" evidence="1">
    <location>
        <begin position="109"/>
        <end position="119"/>
    </location>
</feature>
<dbReference type="InterPro" id="IPR000095">
    <property type="entry name" value="CRIB_dom"/>
</dbReference>
<feature type="domain" description="CRIB" evidence="2">
    <location>
        <begin position="26"/>
        <end position="39"/>
    </location>
</feature>
<feature type="compositionally biased region" description="Low complexity" evidence="1">
    <location>
        <begin position="179"/>
        <end position="191"/>
    </location>
</feature>
<dbReference type="EMBL" id="JAUIZM010000005">
    <property type="protein sequence ID" value="KAK1384951.1"/>
    <property type="molecule type" value="Genomic_DNA"/>
</dbReference>
<keyword evidence="4" id="KW-1185">Reference proteome</keyword>
<dbReference type="SMART" id="SM00285">
    <property type="entry name" value="PBD"/>
    <property type="match status" value="1"/>
</dbReference>
<name>A0AAD8IG97_9APIA</name>
<feature type="compositionally biased region" description="Basic and acidic residues" evidence="1">
    <location>
        <begin position="138"/>
        <end position="151"/>
    </location>
</feature>
<evidence type="ECO:0000256" key="1">
    <source>
        <dbReference type="SAM" id="MobiDB-lite"/>
    </source>
</evidence>
<dbReference type="AlphaFoldDB" id="A0AAD8IG97"/>
<organism evidence="3 4">
    <name type="scientific">Heracleum sosnowskyi</name>
    <dbReference type="NCBI Taxonomy" id="360622"/>
    <lineage>
        <taxon>Eukaryota</taxon>
        <taxon>Viridiplantae</taxon>
        <taxon>Streptophyta</taxon>
        <taxon>Embryophyta</taxon>
        <taxon>Tracheophyta</taxon>
        <taxon>Spermatophyta</taxon>
        <taxon>Magnoliopsida</taxon>
        <taxon>eudicotyledons</taxon>
        <taxon>Gunneridae</taxon>
        <taxon>Pentapetalae</taxon>
        <taxon>asterids</taxon>
        <taxon>campanulids</taxon>
        <taxon>Apiales</taxon>
        <taxon>Apiaceae</taxon>
        <taxon>Apioideae</taxon>
        <taxon>apioid superclade</taxon>
        <taxon>Tordylieae</taxon>
        <taxon>Tordyliinae</taxon>
        <taxon>Heracleum</taxon>
    </lineage>
</organism>
<dbReference type="PANTHER" id="PTHR46325">
    <property type="entry name" value="CRIB DOMAIN-CONTAINING PROTEIN RIC8"/>
    <property type="match status" value="1"/>
</dbReference>
<gene>
    <name evidence="3" type="ORF">POM88_022686</name>
</gene>
<evidence type="ECO:0000259" key="2">
    <source>
        <dbReference type="PROSITE" id="PS50108"/>
    </source>
</evidence>
<reference evidence="3" key="2">
    <citation type="submission" date="2023-05" db="EMBL/GenBank/DDBJ databases">
        <authorList>
            <person name="Schelkunov M.I."/>
        </authorList>
    </citation>
    <scope>NUCLEOTIDE SEQUENCE</scope>
    <source>
        <strain evidence="3">Hsosn_3</strain>
        <tissue evidence="3">Leaf</tissue>
    </source>
</reference>
<evidence type="ECO:0000313" key="3">
    <source>
        <dbReference type="EMBL" id="KAK1384951.1"/>
    </source>
</evidence>
<protein>
    <submittedName>
        <fullName evidence="3">CRIB domain-containing protein</fullName>
    </submittedName>
</protein>
<comment type="caution">
    <text evidence="3">The sequence shown here is derived from an EMBL/GenBank/DDBJ whole genome shotgun (WGS) entry which is preliminary data.</text>
</comment>
<accession>A0AAD8IG97</accession>
<dbReference type="PANTHER" id="PTHR46325:SF20">
    <property type="entry name" value="CRIB DOMAIN-CONTAINING PROTEIN RIC10"/>
    <property type="match status" value="1"/>
</dbReference>
<dbReference type="Pfam" id="PF00786">
    <property type="entry name" value="PBD"/>
    <property type="match status" value="1"/>
</dbReference>
<reference evidence="3" key="1">
    <citation type="submission" date="2023-02" db="EMBL/GenBank/DDBJ databases">
        <title>Genome of toxic invasive species Heracleum sosnowskyi carries increased number of genes despite the absence of recent whole-genome duplications.</title>
        <authorList>
            <person name="Schelkunov M."/>
            <person name="Shtratnikova V."/>
            <person name="Makarenko M."/>
            <person name="Klepikova A."/>
            <person name="Omelchenko D."/>
            <person name="Novikova G."/>
            <person name="Obukhova E."/>
            <person name="Bogdanov V."/>
            <person name="Penin A."/>
            <person name="Logacheva M."/>
        </authorList>
    </citation>
    <scope>NUCLEOTIDE SEQUENCE</scope>
    <source>
        <strain evidence="3">Hsosn_3</strain>
        <tissue evidence="3">Leaf</tissue>
    </source>
</reference>
<dbReference type="PROSITE" id="PS50108">
    <property type="entry name" value="CRIB"/>
    <property type="match status" value="1"/>
</dbReference>
<dbReference type="Proteomes" id="UP001237642">
    <property type="component" value="Unassembled WGS sequence"/>
</dbReference>
<feature type="compositionally biased region" description="Polar residues" evidence="1">
    <location>
        <begin position="206"/>
        <end position="218"/>
    </location>
</feature>
<proteinExistence type="predicted"/>
<evidence type="ECO:0000313" key="4">
    <source>
        <dbReference type="Proteomes" id="UP001237642"/>
    </source>
</evidence>